<keyword evidence="5 7" id="KW-0732">Signal</keyword>
<accession>A0A2S2PU53</accession>
<dbReference type="AlphaFoldDB" id="A0A2S2PU53"/>
<feature type="signal peptide" evidence="7">
    <location>
        <begin position="1"/>
        <end position="20"/>
    </location>
</feature>
<dbReference type="Pfam" id="PF03488">
    <property type="entry name" value="Ins_beta"/>
    <property type="match status" value="1"/>
</dbReference>
<keyword evidence="3" id="KW-0964">Secreted</keyword>
<dbReference type="InterPro" id="IPR016179">
    <property type="entry name" value="Insulin-like"/>
</dbReference>
<dbReference type="GO" id="GO:0005576">
    <property type="term" value="C:extracellular region"/>
    <property type="evidence" value="ECO:0007669"/>
    <property type="project" value="UniProtKB-SubCell"/>
</dbReference>
<evidence type="ECO:0000259" key="8">
    <source>
        <dbReference type="SMART" id="SM00078"/>
    </source>
</evidence>
<protein>
    <recommendedName>
        <fullName evidence="8">Insulin-like domain-containing protein</fullName>
    </recommendedName>
</protein>
<evidence type="ECO:0000256" key="5">
    <source>
        <dbReference type="ARBA" id="ARBA00022729"/>
    </source>
</evidence>
<evidence type="ECO:0000256" key="2">
    <source>
        <dbReference type="ARBA" id="ARBA00009034"/>
    </source>
</evidence>
<dbReference type="Gene3D" id="1.10.100.10">
    <property type="entry name" value="Insulin-like"/>
    <property type="match status" value="1"/>
</dbReference>
<proteinExistence type="inferred from homology"/>
<evidence type="ECO:0000313" key="9">
    <source>
        <dbReference type="EMBL" id="MBY33011.1"/>
    </source>
</evidence>
<comment type="subcellular location">
    <subcellularLocation>
        <location evidence="1">Secreted</location>
    </subcellularLocation>
</comment>
<evidence type="ECO:0000256" key="3">
    <source>
        <dbReference type="ARBA" id="ARBA00022525"/>
    </source>
</evidence>
<dbReference type="InterPro" id="IPR003235">
    <property type="entry name" value="Nem_insulin-like_b-type"/>
</dbReference>
<evidence type="ECO:0000256" key="1">
    <source>
        <dbReference type="ARBA" id="ARBA00004613"/>
    </source>
</evidence>
<evidence type="ECO:0000256" key="7">
    <source>
        <dbReference type="SAM" id="SignalP"/>
    </source>
</evidence>
<dbReference type="SMART" id="SM00078">
    <property type="entry name" value="IlGF"/>
    <property type="match status" value="1"/>
</dbReference>
<comment type="similarity">
    <text evidence="2">Belongs to the insulin family.</text>
</comment>
<dbReference type="InterPro" id="IPR036438">
    <property type="entry name" value="Insulin-like_sf"/>
</dbReference>
<sequence>MNTLLVMTIILIGYLEIVMGTPLHPHHHNEQYMNRMQQFCGQHLTRELDTLCGGDFYDTNGSAHSMRKSITEECCSRQCSRIYIKMNFCRPFTEETLYTDSAVLNPIEEVDYLGYYFELLGRILEPIEED</sequence>
<reference evidence="9" key="1">
    <citation type="submission" date="2018-04" db="EMBL/GenBank/DDBJ databases">
        <title>Transcriptome of Schizaphis graminum biotype I.</title>
        <authorList>
            <person name="Scully E.D."/>
            <person name="Geib S.M."/>
            <person name="Palmer N.A."/>
            <person name="Koch K."/>
            <person name="Bradshaw J."/>
            <person name="Heng-Moss T."/>
            <person name="Sarath G."/>
        </authorList>
    </citation>
    <scope>NUCLEOTIDE SEQUENCE</scope>
</reference>
<feature type="domain" description="Insulin-like" evidence="8">
    <location>
        <begin position="37"/>
        <end position="89"/>
    </location>
</feature>
<evidence type="ECO:0000256" key="4">
    <source>
        <dbReference type="ARBA" id="ARBA00022685"/>
    </source>
</evidence>
<dbReference type="SUPFAM" id="SSF56994">
    <property type="entry name" value="Insulin-like"/>
    <property type="match status" value="1"/>
</dbReference>
<gene>
    <name evidence="9" type="ORF">g.60883</name>
</gene>
<name>A0A2S2PU53_SCHGA</name>
<feature type="chain" id="PRO_5015472219" description="Insulin-like domain-containing protein" evidence="7">
    <location>
        <begin position="21"/>
        <end position="130"/>
    </location>
</feature>
<keyword evidence="6" id="KW-1015">Disulfide bond</keyword>
<dbReference type="GO" id="GO:0005179">
    <property type="term" value="F:hormone activity"/>
    <property type="evidence" value="ECO:0007669"/>
    <property type="project" value="InterPro"/>
</dbReference>
<dbReference type="EMBL" id="GGMR01020392">
    <property type="protein sequence ID" value="MBY33011.1"/>
    <property type="molecule type" value="Transcribed_RNA"/>
</dbReference>
<organism evidence="9">
    <name type="scientific">Schizaphis graminum</name>
    <name type="common">Green bug aphid</name>
    <dbReference type="NCBI Taxonomy" id="13262"/>
    <lineage>
        <taxon>Eukaryota</taxon>
        <taxon>Metazoa</taxon>
        <taxon>Ecdysozoa</taxon>
        <taxon>Arthropoda</taxon>
        <taxon>Hexapoda</taxon>
        <taxon>Insecta</taxon>
        <taxon>Pterygota</taxon>
        <taxon>Neoptera</taxon>
        <taxon>Paraneoptera</taxon>
        <taxon>Hemiptera</taxon>
        <taxon>Sternorrhyncha</taxon>
        <taxon>Aphidomorpha</taxon>
        <taxon>Aphidoidea</taxon>
        <taxon>Aphididae</taxon>
        <taxon>Aphidini</taxon>
        <taxon>Schizaphis</taxon>
    </lineage>
</organism>
<keyword evidence="4" id="KW-0165">Cleavage on pair of basic residues</keyword>
<evidence type="ECO:0000256" key="6">
    <source>
        <dbReference type="ARBA" id="ARBA00023157"/>
    </source>
</evidence>